<feature type="domain" description="FtsK" evidence="4">
    <location>
        <begin position="199"/>
        <end position="395"/>
    </location>
</feature>
<keyword evidence="2 3" id="KW-0067">ATP-binding</keyword>
<protein>
    <recommendedName>
        <fullName evidence="4">FtsK domain-containing protein</fullName>
    </recommendedName>
</protein>
<dbReference type="GO" id="GO:0003677">
    <property type="term" value="F:DNA binding"/>
    <property type="evidence" value="ECO:0007669"/>
    <property type="project" value="InterPro"/>
</dbReference>
<proteinExistence type="predicted"/>
<reference evidence="5" key="1">
    <citation type="submission" date="2019-11" db="EMBL/GenBank/DDBJ databases">
        <title>Genomic insights into an expanded diversity of filamentous marine cyanobacteria reveals the extraordinary biosynthetic potential of Moorea and Okeania.</title>
        <authorList>
            <person name="Ferreira Leao T."/>
            <person name="Wang M."/>
            <person name="Moss N."/>
            <person name="Da Silva R."/>
            <person name="Sanders J."/>
            <person name="Nurk S."/>
            <person name="Gurevich A."/>
            <person name="Humphrey G."/>
            <person name="Reher R."/>
            <person name="Zhu Q."/>
            <person name="Belda-Ferre P."/>
            <person name="Glukhov E."/>
            <person name="Rex R."/>
            <person name="Dorrestein P.C."/>
            <person name="Knight R."/>
            <person name="Pevzner P."/>
            <person name="Gerwick W.H."/>
            <person name="Gerwick L."/>
        </authorList>
    </citation>
    <scope>NUCLEOTIDE SEQUENCE</scope>
    <source>
        <strain evidence="5">SIO1C4</strain>
    </source>
</reference>
<dbReference type="PROSITE" id="PS50901">
    <property type="entry name" value="FTSK"/>
    <property type="match status" value="1"/>
</dbReference>
<evidence type="ECO:0000259" key="4">
    <source>
        <dbReference type="PROSITE" id="PS50901"/>
    </source>
</evidence>
<dbReference type="PANTHER" id="PTHR22683">
    <property type="entry name" value="SPORULATION PROTEIN RELATED"/>
    <property type="match status" value="1"/>
</dbReference>
<dbReference type="InterPro" id="IPR027417">
    <property type="entry name" value="P-loop_NTPase"/>
</dbReference>
<evidence type="ECO:0000256" key="1">
    <source>
        <dbReference type="ARBA" id="ARBA00022741"/>
    </source>
</evidence>
<dbReference type="Gene3D" id="3.40.50.300">
    <property type="entry name" value="P-loop containing nucleotide triphosphate hydrolases"/>
    <property type="match status" value="1"/>
</dbReference>
<evidence type="ECO:0000256" key="3">
    <source>
        <dbReference type="PROSITE-ProRule" id="PRU00289"/>
    </source>
</evidence>
<gene>
    <name evidence="5" type="ORF">F6J89_07010</name>
</gene>
<dbReference type="PANTHER" id="PTHR22683:SF41">
    <property type="entry name" value="DNA TRANSLOCASE FTSK"/>
    <property type="match status" value="1"/>
</dbReference>
<comment type="caution">
    <text evidence="5">The sequence shown here is derived from an EMBL/GenBank/DDBJ whole genome shotgun (WGS) entry which is preliminary data.</text>
</comment>
<evidence type="ECO:0000256" key="2">
    <source>
        <dbReference type="ARBA" id="ARBA00022840"/>
    </source>
</evidence>
<dbReference type="EMBL" id="JAAHFQ010000096">
    <property type="protein sequence ID" value="NER27377.1"/>
    <property type="molecule type" value="Genomic_DNA"/>
</dbReference>
<evidence type="ECO:0000313" key="5">
    <source>
        <dbReference type="EMBL" id="NER27377.1"/>
    </source>
</evidence>
<organism evidence="5">
    <name type="scientific">Symploca sp. SIO1C4</name>
    <dbReference type="NCBI Taxonomy" id="2607765"/>
    <lineage>
        <taxon>Bacteria</taxon>
        <taxon>Bacillati</taxon>
        <taxon>Cyanobacteriota</taxon>
        <taxon>Cyanophyceae</taxon>
        <taxon>Coleofasciculales</taxon>
        <taxon>Coleofasciculaceae</taxon>
        <taxon>Symploca</taxon>
    </lineage>
</organism>
<dbReference type="SUPFAM" id="SSF52540">
    <property type="entry name" value="P-loop containing nucleoside triphosphate hydrolases"/>
    <property type="match status" value="1"/>
</dbReference>
<dbReference type="InterPro" id="IPR050206">
    <property type="entry name" value="FtsK/SpoIIIE/SftA"/>
</dbReference>
<name>A0A6B3N6Z8_9CYAN</name>
<dbReference type="GO" id="GO:0005524">
    <property type="term" value="F:ATP binding"/>
    <property type="evidence" value="ECO:0007669"/>
    <property type="project" value="UniProtKB-UniRule"/>
</dbReference>
<sequence>MPVPFISPDQQPSNPKYQEDWQIPEHATVIRTIPPTNPYKWVWGLSSTVFFGLAYGLSKAREKKLIEYLPQHREEVKTSWILNRIRVAYHQRKVEYAADLDYQLWEFSADRAALNKQYSMLTPDEVAYHQQQSKLQAAKEADEVVEIASTEPAGYLEGKTLDDVTTPADKLSGSNVIYFPGQPTIPSKSLGLGVRNDKNEPVIITPDGISLASFMIAGKSGSGKSCLVQNLLCSMLDAGTDYYQFFVCEGKADYYQFKDSPHCLGYYSSADLNGSSEILQCILRVRRIINERIKLFREINATNLAGYNSQRSPSERLPFLYLVCDELMNIFASSDEGQTTFDYLREIACLGRSSGVGLIFADQRMKGTKSLNLAPIREQVAYAICGLVKGVETSELILGTKDAVSLKGKGDFLVDTDDDYFRMQAYLVEDVSAYIKSDSDGTISDTSPVDKPQTTISLDVDISNALTPEMEQALDWLKTHDGWHTAGAIRRGCWALKKMESLELVEQLLERLLEFELVRKEGDKYQAI</sequence>
<dbReference type="Pfam" id="PF01580">
    <property type="entry name" value="FtsK_SpoIIIE"/>
    <property type="match status" value="1"/>
</dbReference>
<feature type="binding site" evidence="3">
    <location>
        <begin position="218"/>
        <end position="225"/>
    </location>
    <ligand>
        <name>ATP</name>
        <dbReference type="ChEBI" id="CHEBI:30616"/>
    </ligand>
</feature>
<dbReference type="AlphaFoldDB" id="A0A6B3N6Z8"/>
<keyword evidence="1 3" id="KW-0547">Nucleotide-binding</keyword>
<dbReference type="InterPro" id="IPR002543">
    <property type="entry name" value="FtsK_dom"/>
</dbReference>
<accession>A0A6B3N6Z8</accession>